<gene>
    <name evidence="2" type="ORF">SAMN02745191_2334</name>
</gene>
<feature type="transmembrane region" description="Helical" evidence="1">
    <location>
        <begin position="107"/>
        <end position="129"/>
    </location>
</feature>
<evidence type="ECO:0000313" key="2">
    <source>
        <dbReference type="EMBL" id="SJZ99125.1"/>
    </source>
</evidence>
<keyword evidence="3" id="KW-1185">Reference proteome</keyword>
<dbReference type="EMBL" id="FUWY01000008">
    <property type="protein sequence ID" value="SJZ99125.1"/>
    <property type="molecule type" value="Genomic_DNA"/>
</dbReference>
<keyword evidence="1" id="KW-0472">Membrane</keyword>
<reference evidence="3" key="1">
    <citation type="submission" date="2017-02" db="EMBL/GenBank/DDBJ databases">
        <authorList>
            <person name="Varghese N."/>
            <person name="Submissions S."/>
        </authorList>
    </citation>
    <scope>NUCLEOTIDE SEQUENCE [LARGE SCALE GENOMIC DNA]</scope>
    <source>
        <strain evidence="3">ATCC 25662</strain>
    </source>
</reference>
<name>A0A1T4Q5T1_9FIRM</name>
<feature type="transmembrane region" description="Helical" evidence="1">
    <location>
        <begin position="48"/>
        <end position="69"/>
    </location>
</feature>
<dbReference type="AlphaFoldDB" id="A0A1T4Q5T1"/>
<dbReference type="RefSeq" id="WP_078712720.1">
    <property type="nucleotide sequence ID" value="NZ_FUWY01000008.1"/>
</dbReference>
<accession>A0A1T4Q5T1</accession>
<evidence type="ECO:0000256" key="1">
    <source>
        <dbReference type="SAM" id="Phobius"/>
    </source>
</evidence>
<sequence>MQSKKFKSMLLVLILFSIFNTYFITVAFNDVYFGPTKLYFSEIQGGLWFYLICILLFVTFIVSIILWQMRKKDLYEFKDSVIQYKWWVILIYMGLILFLVIDYSLAIYVVPLTLIVLNPWAILILLCFLI</sequence>
<feature type="transmembrane region" description="Helical" evidence="1">
    <location>
        <begin position="9"/>
        <end position="28"/>
    </location>
</feature>
<dbReference type="Proteomes" id="UP000243297">
    <property type="component" value="Unassembled WGS sequence"/>
</dbReference>
<feature type="transmembrane region" description="Helical" evidence="1">
    <location>
        <begin position="81"/>
        <end position="101"/>
    </location>
</feature>
<keyword evidence="1" id="KW-0812">Transmembrane</keyword>
<keyword evidence="1" id="KW-1133">Transmembrane helix</keyword>
<evidence type="ECO:0000313" key="3">
    <source>
        <dbReference type="Proteomes" id="UP000243297"/>
    </source>
</evidence>
<proteinExistence type="predicted"/>
<protein>
    <submittedName>
        <fullName evidence="2">Uncharacterized protein</fullName>
    </submittedName>
</protein>
<organism evidence="2 3">
    <name type="scientific">Anaerorhabdus furcosa</name>
    <dbReference type="NCBI Taxonomy" id="118967"/>
    <lineage>
        <taxon>Bacteria</taxon>
        <taxon>Bacillati</taxon>
        <taxon>Bacillota</taxon>
        <taxon>Erysipelotrichia</taxon>
        <taxon>Erysipelotrichales</taxon>
        <taxon>Erysipelotrichaceae</taxon>
        <taxon>Anaerorhabdus</taxon>
    </lineage>
</organism>
<dbReference type="STRING" id="118967.SAMN02745191_2334"/>